<dbReference type="Proteomes" id="UP000051681">
    <property type="component" value="Unassembled WGS sequence"/>
</dbReference>
<evidence type="ECO:0000256" key="10">
    <source>
        <dbReference type="RuleBase" id="RU362081"/>
    </source>
</evidence>
<feature type="transmembrane region" description="Helical" evidence="10">
    <location>
        <begin position="393"/>
        <end position="423"/>
    </location>
</feature>
<dbReference type="SUPFAM" id="SSF55008">
    <property type="entry name" value="HMA, heavy metal-associated domain"/>
    <property type="match status" value="1"/>
</dbReference>
<feature type="transmembrane region" description="Helical" evidence="10">
    <location>
        <begin position="167"/>
        <end position="186"/>
    </location>
</feature>
<dbReference type="SFLD" id="SFLDS00003">
    <property type="entry name" value="Haloacid_Dehalogenase"/>
    <property type="match status" value="1"/>
</dbReference>
<dbReference type="InterPro" id="IPR001757">
    <property type="entry name" value="P_typ_ATPase"/>
</dbReference>
<evidence type="ECO:0000256" key="8">
    <source>
        <dbReference type="ARBA" id="ARBA00039097"/>
    </source>
</evidence>
<keyword evidence="13" id="KW-0378">Hydrolase</keyword>
<keyword evidence="3 10" id="KW-0812">Transmembrane</keyword>
<dbReference type="GO" id="GO:0016887">
    <property type="term" value="F:ATP hydrolysis activity"/>
    <property type="evidence" value="ECO:0007669"/>
    <property type="project" value="InterPro"/>
</dbReference>
<feature type="region of interest" description="Disordered" evidence="11">
    <location>
        <begin position="1"/>
        <end position="40"/>
    </location>
</feature>
<feature type="transmembrane region" description="Helical" evidence="10">
    <location>
        <begin position="709"/>
        <end position="728"/>
    </location>
</feature>
<dbReference type="InterPro" id="IPR051014">
    <property type="entry name" value="Cation_Transport_ATPase_IB"/>
</dbReference>
<dbReference type="InterPro" id="IPR059000">
    <property type="entry name" value="ATPase_P-type_domA"/>
</dbReference>
<dbReference type="Gene3D" id="2.70.150.10">
    <property type="entry name" value="Calcium-transporting ATPase, cytoplasmic transduction domain A"/>
    <property type="match status" value="1"/>
</dbReference>
<dbReference type="GO" id="GO:0046872">
    <property type="term" value="F:metal ion binding"/>
    <property type="evidence" value="ECO:0007669"/>
    <property type="project" value="UniProtKB-KW"/>
</dbReference>
<evidence type="ECO:0000256" key="2">
    <source>
        <dbReference type="ARBA" id="ARBA00006024"/>
    </source>
</evidence>
<comment type="subcellular location">
    <subcellularLocation>
        <location evidence="10">Cell membrane</location>
    </subcellularLocation>
    <subcellularLocation>
        <location evidence="1">Membrane</location>
    </subcellularLocation>
</comment>
<dbReference type="Gene3D" id="3.40.50.1000">
    <property type="entry name" value="HAD superfamily/HAD-like"/>
    <property type="match status" value="1"/>
</dbReference>
<proteinExistence type="inferred from homology"/>
<dbReference type="NCBIfam" id="TIGR01525">
    <property type="entry name" value="ATPase-IB_hvy"/>
    <property type="match status" value="1"/>
</dbReference>
<dbReference type="SFLD" id="SFLDG00002">
    <property type="entry name" value="C1.7:_P-type_atpase_like"/>
    <property type="match status" value="1"/>
</dbReference>
<dbReference type="GO" id="GO:0016463">
    <property type="term" value="F:P-type zinc transporter activity"/>
    <property type="evidence" value="ECO:0007669"/>
    <property type="project" value="UniProtKB-EC"/>
</dbReference>
<accession>A0A0N7M2G5</accession>
<dbReference type="InterPro" id="IPR023214">
    <property type="entry name" value="HAD_sf"/>
</dbReference>
<evidence type="ECO:0000256" key="5">
    <source>
        <dbReference type="ARBA" id="ARBA00022967"/>
    </source>
</evidence>
<dbReference type="GO" id="GO:0005886">
    <property type="term" value="C:plasma membrane"/>
    <property type="evidence" value="ECO:0007669"/>
    <property type="project" value="UniProtKB-SubCell"/>
</dbReference>
<feature type="transmembrane region" description="Helical" evidence="10">
    <location>
        <begin position="367"/>
        <end position="387"/>
    </location>
</feature>
<comment type="similarity">
    <text evidence="2 10">Belongs to the cation transport ATPase (P-type) (TC 3.A.3) family. Type IB subfamily.</text>
</comment>
<feature type="transmembrane region" description="Helical" evidence="10">
    <location>
        <begin position="133"/>
        <end position="155"/>
    </location>
</feature>
<dbReference type="InterPro" id="IPR008250">
    <property type="entry name" value="ATPase_P-typ_transduc_dom_A_sf"/>
</dbReference>
<evidence type="ECO:0000256" key="4">
    <source>
        <dbReference type="ARBA" id="ARBA00022723"/>
    </source>
</evidence>
<dbReference type="AlphaFoldDB" id="A0A0N7M2G5"/>
<dbReference type="Gene3D" id="3.40.1110.10">
    <property type="entry name" value="Calcium-transporting ATPase, cytoplasmic domain N"/>
    <property type="match status" value="1"/>
</dbReference>
<dbReference type="InterPro" id="IPR018303">
    <property type="entry name" value="ATPase_P-typ_P_site"/>
</dbReference>
<evidence type="ECO:0000256" key="3">
    <source>
        <dbReference type="ARBA" id="ARBA00022692"/>
    </source>
</evidence>
<dbReference type="NCBIfam" id="TIGR01494">
    <property type="entry name" value="ATPase_P-type"/>
    <property type="match status" value="1"/>
</dbReference>
<dbReference type="FunFam" id="2.70.150.10:FF:000002">
    <property type="entry name" value="Copper-transporting ATPase 1, putative"/>
    <property type="match status" value="1"/>
</dbReference>
<feature type="domain" description="P-type ATPase A" evidence="12">
    <location>
        <begin position="247"/>
        <end position="347"/>
    </location>
</feature>
<dbReference type="InterPro" id="IPR023298">
    <property type="entry name" value="ATPase_P-typ_TM_dom_sf"/>
</dbReference>
<name>A0A0N7M2G5_9RHOB</name>
<dbReference type="InterPro" id="IPR036412">
    <property type="entry name" value="HAD-like_sf"/>
</dbReference>
<keyword evidence="10" id="KW-0547">Nucleotide-binding</keyword>
<keyword evidence="14" id="KW-1185">Reference proteome</keyword>
<evidence type="ECO:0000256" key="1">
    <source>
        <dbReference type="ARBA" id="ARBA00004370"/>
    </source>
</evidence>
<keyword evidence="10" id="KW-0067">ATP-binding</keyword>
<evidence type="ECO:0000256" key="11">
    <source>
        <dbReference type="SAM" id="MobiDB-lite"/>
    </source>
</evidence>
<dbReference type="GO" id="GO:0005524">
    <property type="term" value="F:ATP binding"/>
    <property type="evidence" value="ECO:0007669"/>
    <property type="project" value="UniProtKB-UniRule"/>
</dbReference>
<dbReference type="InterPro" id="IPR023299">
    <property type="entry name" value="ATPase_P-typ_cyto_dom_N"/>
</dbReference>
<dbReference type="PRINTS" id="PR00119">
    <property type="entry name" value="CATATPASE"/>
</dbReference>
<organism evidence="13 14">
    <name type="scientific">Thalassovita mediterranea</name>
    <dbReference type="NCBI Taxonomy" id="340021"/>
    <lineage>
        <taxon>Bacteria</taxon>
        <taxon>Pseudomonadati</taxon>
        <taxon>Pseudomonadota</taxon>
        <taxon>Alphaproteobacteria</taxon>
        <taxon>Rhodobacterales</taxon>
        <taxon>Roseobacteraceae</taxon>
        <taxon>Thalassovita</taxon>
    </lineage>
</organism>
<keyword evidence="10" id="KW-1003">Cell membrane</keyword>
<evidence type="ECO:0000313" key="14">
    <source>
        <dbReference type="Proteomes" id="UP000051681"/>
    </source>
</evidence>
<dbReference type="SFLD" id="SFLDF00027">
    <property type="entry name" value="p-type_atpase"/>
    <property type="match status" value="1"/>
</dbReference>
<dbReference type="EC" id="7.2.2.12" evidence="8"/>
<dbReference type="SUPFAM" id="SSF81653">
    <property type="entry name" value="Calcium ATPase, transduction domain A"/>
    <property type="match status" value="1"/>
</dbReference>
<dbReference type="SUPFAM" id="SSF56784">
    <property type="entry name" value="HAD-like"/>
    <property type="match status" value="1"/>
</dbReference>
<feature type="region of interest" description="Disordered" evidence="11">
    <location>
        <begin position="758"/>
        <end position="780"/>
    </location>
</feature>
<dbReference type="RefSeq" id="WP_058320083.1">
    <property type="nucleotide sequence ID" value="NZ_CYSF01000019.1"/>
</dbReference>
<dbReference type="InterPro" id="IPR036163">
    <property type="entry name" value="HMA_dom_sf"/>
</dbReference>
<keyword evidence="7 10" id="KW-0472">Membrane</keyword>
<gene>
    <name evidence="13" type="primary">cadA</name>
    <name evidence="13" type="ORF">TM5383_03286</name>
</gene>
<reference evidence="13 14" key="1">
    <citation type="submission" date="2015-09" db="EMBL/GenBank/DDBJ databases">
        <authorList>
            <consortium name="Swine Surveillance"/>
        </authorList>
    </citation>
    <scope>NUCLEOTIDE SEQUENCE [LARGE SCALE GENOMIC DNA]</scope>
    <source>
        <strain evidence="13 14">CECT 8383</strain>
    </source>
</reference>
<dbReference type="InterPro" id="IPR027256">
    <property type="entry name" value="P-typ_ATPase_IB"/>
</dbReference>
<dbReference type="STRING" id="340021.TM5383_03286"/>
<dbReference type="PANTHER" id="PTHR48085:SF5">
    <property type="entry name" value="CADMIUM_ZINC-TRANSPORTING ATPASE HMA4-RELATED"/>
    <property type="match status" value="1"/>
</dbReference>
<keyword evidence="6 10" id="KW-1133">Transmembrane helix</keyword>
<evidence type="ECO:0000256" key="7">
    <source>
        <dbReference type="ARBA" id="ARBA00023136"/>
    </source>
</evidence>
<evidence type="ECO:0000259" key="12">
    <source>
        <dbReference type="Pfam" id="PF00122"/>
    </source>
</evidence>
<protein>
    <recommendedName>
        <fullName evidence="8">P-type Zn(2+) transporter</fullName>
        <ecNumber evidence="8">7.2.2.12</ecNumber>
    </recommendedName>
</protein>
<evidence type="ECO:0000256" key="9">
    <source>
        <dbReference type="ARBA" id="ARBA00047308"/>
    </source>
</evidence>
<dbReference type="SUPFAM" id="SSF81665">
    <property type="entry name" value="Calcium ATPase, transmembrane domain M"/>
    <property type="match status" value="1"/>
</dbReference>
<dbReference type="OrthoDB" id="9807843at2"/>
<dbReference type="PRINTS" id="PR00941">
    <property type="entry name" value="CDATPASE"/>
</dbReference>
<dbReference type="InterPro" id="IPR044492">
    <property type="entry name" value="P_typ_ATPase_HD_dom"/>
</dbReference>
<dbReference type="Pfam" id="PF00702">
    <property type="entry name" value="Hydrolase"/>
    <property type="match status" value="1"/>
</dbReference>
<dbReference type="Pfam" id="PF00122">
    <property type="entry name" value="E1-E2_ATPase"/>
    <property type="match status" value="1"/>
</dbReference>
<sequence>MPHDAAHHDHDHAASSPDTGTSCYGGDAVPPTQVSASDGRSFHVSGLDCAEEVSILNRVVGPKVGGAEYLAFDVINARMTVLDGGTNPSSKQIIDLVASTGMTAKPWDAEDASADQAAHLKKQKQFTMLSGGFWAAGFIYHLVETGIGGAIGIFAGHGESAMPMAEVALFAGAILFGVWLVAPKAWSSARRISPDMNLLMVVAVAGAIGLGEFFEAATVAFFFSLSLYLESWSVGRARNAVSALLDLAPATARVINEDGSETDIPAAAVAVGTKFIVRGGDRIPLDGEVVGGAGAVDQAPITGESALVPKEAGDDVYAGTINGEGTLTVRATMAASDTVLSKIIRMVGDAHSRRAEVEQWVTKFARIYTPVVMVFAIFIALIPPLVAGGDWGFWFYNALVLLVIACPCALVISTPVSIVASLAASARNGVLIKGGAYVEAPGRTTALAMDKTGTITMGEPEVAAIYPLGGTTEAELMARAVALEARSSHPLARAILGRAERGGIKIVAAEDTRTVPGRGLEGQMGGQSIWLGSDRFAEEKGLGGNIPADLRNQIEGAGSTLVAIGDANGVNGVLELRDRIRPDAKGIVARLHAQGVKKIVMLTGDNAATARAVAAEVGIDEVRAELLPEDKVTAIEELVAQYTTVAMIGDGVNDAPAMARAHYGIAMGAVGSDAAIETADIALMTDDIGKLPWLIGHSRRTMSIIKQNIGLSLATKAVFVVATAFGMASMWGAIAADVGVSLLVVANALRLIGARDGDQGPRSGEQVGEEMAKGALAHGH</sequence>
<keyword evidence="4 10" id="KW-0479">Metal-binding</keyword>
<feature type="transmembrane region" description="Helical" evidence="10">
    <location>
        <begin position="198"/>
        <end position="229"/>
    </location>
</feature>
<dbReference type="PROSITE" id="PS00154">
    <property type="entry name" value="ATPASE_E1_E2"/>
    <property type="match status" value="1"/>
</dbReference>
<comment type="catalytic activity">
    <reaction evidence="9">
        <text>Zn(2+)(in) + ATP + H2O = Zn(2+)(out) + ADP + phosphate + H(+)</text>
        <dbReference type="Rhea" id="RHEA:20621"/>
        <dbReference type="ChEBI" id="CHEBI:15377"/>
        <dbReference type="ChEBI" id="CHEBI:15378"/>
        <dbReference type="ChEBI" id="CHEBI:29105"/>
        <dbReference type="ChEBI" id="CHEBI:30616"/>
        <dbReference type="ChEBI" id="CHEBI:43474"/>
        <dbReference type="ChEBI" id="CHEBI:456216"/>
        <dbReference type="EC" id="7.2.2.12"/>
    </reaction>
</comment>
<evidence type="ECO:0000313" key="13">
    <source>
        <dbReference type="EMBL" id="CUH86043.1"/>
    </source>
</evidence>
<dbReference type="EMBL" id="CYSF01000019">
    <property type="protein sequence ID" value="CUH86043.1"/>
    <property type="molecule type" value="Genomic_DNA"/>
</dbReference>
<feature type="compositionally biased region" description="Basic and acidic residues" evidence="11">
    <location>
        <begin position="1"/>
        <end position="13"/>
    </location>
</feature>
<dbReference type="PANTHER" id="PTHR48085">
    <property type="entry name" value="CADMIUM/ZINC-TRANSPORTING ATPASE HMA2-RELATED"/>
    <property type="match status" value="1"/>
</dbReference>
<keyword evidence="5" id="KW-1278">Translocase</keyword>
<evidence type="ECO:0000256" key="6">
    <source>
        <dbReference type="ARBA" id="ARBA00022989"/>
    </source>
</evidence>